<sequence length="842" mass="91556">MSFATFKVSTTLDQIVVGVLMIKRVYAIYERRKSVLYGLTTLVAIEIAIAAWFIFGHLSVVWITAMAFDLLIFALTAYKTVSGVWQRGMPLTRLLIRDVNVANVLTYYAYFRGMFGALVNSICVALASRMMLNLHHEAHSTADPSSIQLTTLAIALPIYDAHAEVERIESESLEGVPRRYRASGKAQAGAKTSQALIWLLQCSATAAKGLGLPVSAGGVVGVDEASVVELPNRPSSPDLTGQCSALHLPTSIDKAPSELTRLCHTPFSRRGCDTYDACRLPTIKQIRDSAHVILRDVGWVILAVAASFVLTALYYLTGCCIDRHYEKKEKKERKRLARLEKRSRGGGSSGSSNTLVSHQGAPLTVPAPAMATSQEVWHNILYFLLGILISVSVYKLAATFEDSKLYPWKASGPILPLHNANAHSIALVPLMSGNSASAPSSSAIPPSEKAPPPRGTFSLANSSSTSDYTQFVLFFAICPPALQSPLSEAPMGMPAQMKLAGLAIMSFLQGVYFALVLAMFYLLSRRVTPMTRGRSGKSSDRQLVAGLVILTVVATGHWVCLVIRAFEAFIFWEDGQHADIYYAETSTAVTVARSAFHGATAVVADMFVIARMYVIWEYRKWVVVFPSVALLGQLISVSGLAHSYSVYDSAFYFTLVSMHQWRVAVCVSTLCVNIYCTVMVVWRAAHVRYQRAEYASSPSVMSAAILIAESAAFYTCSVLISQIAYTTGHISNYFFTDTVPFVAALSAVLVHARAILVKGRVVDDGKERVVHTRAAVTPAGRWRGCDSISVDTAVDVEGVEESGRYSPLQIRVGGPQEPTAEIAEISRVPSALTRGCMHSGNR</sequence>
<feature type="transmembrane region" description="Helical" evidence="2">
    <location>
        <begin position="297"/>
        <end position="321"/>
    </location>
</feature>
<protein>
    <submittedName>
        <fullName evidence="3">Uncharacterized protein</fullName>
    </submittedName>
</protein>
<evidence type="ECO:0000256" key="2">
    <source>
        <dbReference type="SAM" id="Phobius"/>
    </source>
</evidence>
<dbReference type="AlphaFoldDB" id="D8QEV0"/>
<evidence type="ECO:0000256" key="1">
    <source>
        <dbReference type="SAM" id="MobiDB-lite"/>
    </source>
</evidence>
<dbReference type="OrthoDB" id="3250682at2759"/>
<gene>
    <name evidence="3" type="ORF">SCHCODRAFT_237243</name>
</gene>
<feature type="region of interest" description="Disordered" evidence="1">
    <location>
        <begin position="439"/>
        <end position="459"/>
    </location>
</feature>
<proteinExistence type="predicted"/>
<feature type="transmembrane region" description="Helical" evidence="2">
    <location>
        <begin position="380"/>
        <end position="398"/>
    </location>
</feature>
<dbReference type="EMBL" id="GL377310">
    <property type="protein sequence ID" value="EFI93914.1"/>
    <property type="molecule type" value="Genomic_DNA"/>
</dbReference>
<dbReference type="HOGENOM" id="CLU_338067_0_0_1"/>
<accession>D8QEV0</accession>
<evidence type="ECO:0000313" key="4">
    <source>
        <dbReference type="Proteomes" id="UP000007431"/>
    </source>
</evidence>
<dbReference type="KEGG" id="scm:SCHCO_02601795"/>
<dbReference type="RefSeq" id="XP_003028817.1">
    <property type="nucleotide sequence ID" value="XM_003028771.1"/>
</dbReference>
<feature type="transmembrane region" description="Helical" evidence="2">
    <location>
        <begin position="99"/>
        <end position="119"/>
    </location>
</feature>
<keyword evidence="2" id="KW-0472">Membrane</keyword>
<evidence type="ECO:0000313" key="3">
    <source>
        <dbReference type="EMBL" id="EFI93914.1"/>
    </source>
</evidence>
<feature type="transmembrane region" description="Helical" evidence="2">
    <location>
        <begin position="730"/>
        <end position="750"/>
    </location>
</feature>
<organism evidence="4">
    <name type="scientific">Schizophyllum commune (strain H4-8 / FGSC 9210)</name>
    <name type="common">Split gill fungus</name>
    <dbReference type="NCBI Taxonomy" id="578458"/>
    <lineage>
        <taxon>Eukaryota</taxon>
        <taxon>Fungi</taxon>
        <taxon>Dikarya</taxon>
        <taxon>Basidiomycota</taxon>
        <taxon>Agaricomycotina</taxon>
        <taxon>Agaricomycetes</taxon>
        <taxon>Agaricomycetidae</taxon>
        <taxon>Agaricales</taxon>
        <taxon>Schizophyllaceae</taxon>
        <taxon>Schizophyllum</taxon>
    </lineage>
</organism>
<dbReference type="VEuPathDB" id="FungiDB:SCHCODRAFT_02601795"/>
<feature type="transmembrane region" description="Helical" evidence="2">
    <location>
        <begin position="543"/>
        <end position="566"/>
    </location>
</feature>
<name>D8QEV0_SCHCM</name>
<dbReference type="GeneID" id="9590768"/>
<dbReference type="InParanoid" id="D8QEV0"/>
<keyword evidence="4" id="KW-1185">Reference proteome</keyword>
<dbReference type="Proteomes" id="UP000007431">
    <property type="component" value="Unassembled WGS sequence"/>
</dbReference>
<feature type="transmembrane region" description="Helical" evidence="2">
    <location>
        <begin position="499"/>
        <end position="523"/>
    </location>
</feature>
<feature type="transmembrane region" description="Helical" evidence="2">
    <location>
        <begin position="60"/>
        <end position="78"/>
    </location>
</feature>
<feature type="transmembrane region" description="Helical" evidence="2">
    <location>
        <begin position="34"/>
        <end position="54"/>
    </location>
</feature>
<feature type="transmembrane region" description="Helical" evidence="2">
    <location>
        <begin position="703"/>
        <end position="724"/>
    </location>
</feature>
<feature type="transmembrane region" description="Helical" evidence="2">
    <location>
        <begin position="595"/>
        <end position="614"/>
    </location>
</feature>
<feature type="transmembrane region" description="Helical" evidence="2">
    <location>
        <begin position="661"/>
        <end position="682"/>
    </location>
</feature>
<reference evidence="3 4" key="1">
    <citation type="journal article" date="2010" name="Nat. Biotechnol.">
        <title>Genome sequence of the model mushroom Schizophyllum commune.</title>
        <authorList>
            <person name="Ohm R.A."/>
            <person name="de Jong J.F."/>
            <person name="Lugones L.G."/>
            <person name="Aerts A."/>
            <person name="Kothe E."/>
            <person name="Stajich J.E."/>
            <person name="de Vries R.P."/>
            <person name="Record E."/>
            <person name="Levasseur A."/>
            <person name="Baker S.E."/>
            <person name="Bartholomew K.A."/>
            <person name="Coutinho P.M."/>
            <person name="Erdmann S."/>
            <person name="Fowler T.J."/>
            <person name="Gathman A.C."/>
            <person name="Lombard V."/>
            <person name="Henrissat B."/>
            <person name="Knabe N."/>
            <person name="Kuees U."/>
            <person name="Lilly W.W."/>
            <person name="Lindquist E."/>
            <person name="Lucas S."/>
            <person name="Magnuson J.K."/>
            <person name="Piumi F."/>
            <person name="Raudaskoski M."/>
            <person name="Salamov A."/>
            <person name="Schmutz J."/>
            <person name="Schwarze F.W.M.R."/>
            <person name="vanKuyk P.A."/>
            <person name="Horton J.S."/>
            <person name="Grigoriev I.V."/>
            <person name="Woesten H.A.B."/>
        </authorList>
    </citation>
    <scope>NUCLEOTIDE SEQUENCE [LARGE SCALE GENOMIC DNA]</scope>
    <source>
        <strain evidence="4">H4-8 / FGSC 9210</strain>
    </source>
</reference>
<feature type="transmembrane region" description="Helical" evidence="2">
    <location>
        <begin position="621"/>
        <end position="641"/>
    </location>
</feature>
<feature type="region of interest" description="Disordered" evidence="1">
    <location>
        <begin position="337"/>
        <end position="357"/>
    </location>
</feature>
<dbReference type="eggNOG" id="ENOG502TCR1">
    <property type="taxonomic scope" value="Eukaryota"/>
</dbReference>
<keyword evidence="2" id="KW-0812">Transmembrane</keyword>
<keyword evidence="2" id="KW-1133">Transmembrane helix</keyword>